<name>A0AAU7V8P3_9ACTO</name>
<sequence>MPGSEPTTRYGPNFVPHSADFRRVWRETTGIDRLKNLLELSLHLRPLRAFARFGTANGSLLAAGISYRALFSLTAAITLGGMVFSALLGSNEALRTAVVEAVNSWLPGLLKSGTHPDGLVDPATLGSGPGTTVAGVVSLGVLLFTATSVVASLSSAIRAMFALSTVREPFPVTVGQRFLGLVALLVGISSTAGIVFLTSWLGTRATRLGVEKTWFDSISTGLTWVAAVVINMVLVAVVIRWVAGVRPPRPDLLWGSGLAGLSTALLQLAGTSVVQNVRGPILTAATTLITLILWVNLQARVVLLASAWIANPPRLQTRVSRESRREGLRPNYVTLSSPESLEQ</sequence>
<organism evidence="7">
    <name type="scientific">Scrofimicrobium appendicitidis</name>
    <dbReference type="NCBI Taxonomy" id="3079930"/>
    <lineage>
        <taxon>Bacteria</taxon>
        <taxon>Bacillati</taxon>
        <taxon>Actinomycetota</taxon>
        <taxon>Actinomycetes</taxon>
        <taxon>Actinomycetales</taxon>
        <taxon>Actinomycetaceae</taxon>
        <taxon>Scrofimicrobium</taxon>
    </lineage>
</organism>
<gene>
    <name evidence="7" type="ORF">SAC06_02150</name>
</gene>
<protein>
    <submittedName>
        <fullName evidence="7">YihY/virulence factor BrkB family protein</fullName>
    </submittedName>
</protein>
<dbReference type="RefSeq" id="WP_350258578.1">
    <property type="nucleotide sequence ID" value="NZ_CP138335.1"/>
</dbReference>
<dbReference type="PANTHER" id="PTHR30213:SF1">
    <property type="entry name" value="INNER MEMBRANE PROTEIN YHJD"/>
    <property type="match status" value="1"/>
</dbReference>
<dbReference type="KEGG" id="sapp:SAC06_02150"/>
<evidence type="ECO:0000313" key="7">
    <source>
        <dbReference type="EMBL" id="XBW08379.1"/>
    </source>
</evidence>
<feature type="transmembrane region" description="Helical" evidence="6">
    <location>
        <begin position="281"/>
        <end position="310"/>
    </location>
</feature>
<reference evidence="7" key="1">
    <citation type="submission" date="2023-11" db="EMBL/GenBank/DDBJ databases">
        <title>Scrofimicrobium hongkongense sp. nov., isolated from a patient with peritonitis.</title>
        <authorList>
            <person name="Lao H.Y."/>
            <person name="Wong A.Y.P."/>
            <person name="Ng T.L."/>
            <person name="Wong R.Y.L."/>
            <person name="Yau M.C.Y."/>
            <person name="Lam J.Y.W."/>
            <person name="Siu G.K.H."/>
        </authorList>
    </citation>
    <scope>NUCLEOTIDE SEQUENCE</scope>
    <source>
        <strain evidence="7">R131</strain>
    </source>
</reference>
<dbReference type="GO" id="GO:0005886">
    <property type="term" value="C:plasma membrane"/>
    <property type="evidence" value="ECO:0007669"/>
    <property type="project" value="UniProtKB-SubCell"/>
</dbReference>
<feature type="transmembrane region" description="Helical" evidence="6">
    <location>
        <begin position="221"/>
        <end position="243"/>
    </location>
</feature>
<proteinExistence type="predicted"/>
<evidence type="ECO:0000256" key="1">
    <source>
        <dbReference type="ARBA" id="ARBA00004651"/>
    </source>
</evidence>
<dbReference type="PANTHER" id="PTHR30213">
    <property type="entry name" value="INNER MEMBRANE PROTEIN YHJD"/>
    <property type="match status" value="1"/>
</dbReference>
<dbReference type="AlphaFoldDB" id="A0AAU7V8P3"/>
<feature type="transmembrane region" description="Helical" evidence="6">
    <location>
        <begin position="252"/>
        <end position="269"/>
    </location>
</feature>
<evidence type="ECO:0000256" key="5">
    <source>
        <dbReference type="ARBA" id="ARBA00023136"/>
    </source>
</evidence>
<dbReference type="Pfam" id="PF03631">
    <property type="entry name" value="Virul_fac_BrkB"/>
    <property type="match status" value="1"/>
</dbReference>
<feature type="transmembrane region" description="Helical" evidence="6">
    <location>
        <begin position="69"/>
        <end position="88"/>
    </location>
</feature>
<accession>A0AAU7V8P3</accession>
<evidence type="ECO:0000256" key="2">
    <source>
        <dbReference type="ARBA" id="ARBA00022475"/>
    </source>
</evidence>
<keyword evidence="5 6" id="KW-0472">Membrane</keyword>
<dbReference type="EMBL" id="CP138335">
    <property type="protein sequence ID" value="XBW08379.1"/>
    <property type="molecule type" value="Genomic_DNA"/>
</dbReference>
<feature type="transmembrane region" description="Helical" evidence="6">
    <location>
        <begin position="133"/>
        <end position="157"/>
    </location>
</feature>
<evidence type="ECO:0000256" key="6">
    <source>
        <dbReference type="SAM" id="Phobius"/>
    </source>
</evidence>
<keyword evidence="4 6" id="KW-1133">Transmembrane helix</keyword>
<evidence type="ECO:0000256" key="3">
    <source>
        <dbReference type="ARBA" id="ARBA00022692"/>
    </source>
</evidence>
<comment type="subcellular location">
    <subcellularLocation>
        <location evidence="1">Cell membrane</location>
        <topology evidence="1">Multi-pass membrane protein</topology>
    </subcellularLocation>
</comment>
<evidence type="ECO:0000256" key="4">
    <source>
        <dbReference type="ARBA" id="ARBA00022989"/>
    </source>
</evidence>
<dbReference type="InterPro" id="IPR017039">
    <property type="entry name" value="Virul_fac_BrkB"/>
</dbReference>
<keyword evidence="2" id="KW-1003">Cell membrane</keyword>
<feature type="transmembrane region" description="Helical" evidence="6">
    <location>
        <begin position="178"/>
        <end position="201"/>
    </location>
</feature>
<keyword evidence="3 6" id="KW-0812">Transmembrane</keyword>